<dbReference type="PANTHER" id="PTHR43622:SF7">
    <property type="entry name" value="3-DEHYDROQUINATE SYNTHASE, CHLOROPLASTIC"/>
    <property type="match status" value="1"/>
</dbReference>
<feature type="binding site" evidence="18">
    <location>
        <position position="148"/>
    </location>
    <ligand>
        <name>NAD(+)</name>
        <dbReference type="ChEBI" id="CHEBI:57540"/>
    </ligand>
</feature>
<keyword evidence="22" id="KW-1185">Reference proteome</keyword>
<dbReference type="NCBIfam" id="TIGR01357">
    <property type="entry name" value="aroB"/>
    <property type="match status" value="1"/>
</dbReference>
<dbReference type="FunFam" id="3.40.50.1970:FF:000001">
    <property type="entry name" value="3-dehydroquinate synthase"/>
    <property type="match status" value="1"/>
</dbReference>
<dbReference type="GO" id="GO:0008652">
    <property type="term" value="P:amino acid biosynthetic process"/>
    <property type="evidence" value="ECO:0007669"/>
    <property type="project" value="UniProtKB-KW"/>
</dbReference>
<feature type="domain" description="3-dehydroquinate synthase C-terminal" evidence="20">
    <location>
        <begin position="178"/>
        <end position="322"/>
    </location>
</feature>
<dbReference type="Pfam" id="PF01761">
    <property type="entry name" value="DHQ_synthase"/>
    <property type="match status" value="1"/>
</dbReference>
<keyword evidence="17 18" id="KW-0170">Cobalt</keyword>
<keyword evidence="15 18" id="KW-0057">Aromatic amino acid biosynthesis</keyword>
<comment type="caution">
    <text evidence="21">The sequence shown here is derived from an EMBL/GenBank/DDBJ whole genome shotgun (WGS) entry which is preliminary data.</text>
</comment>
<comment type="function">
    <text evidence="3 18">Catalyzes the conversion of 3-deoxy-D-arabino-heptulosonate 7-phosphate (DAHP) to dehydroquinate (DHQ).</text>
</comment>
<evidence type="ECO:0000259" key="20">
    <source>
        <dbReference type="Pfam" id="PF24621"/>
    </source>
</evidence>
<evidence type="ECO:0000256" key="8">
    <source>
        <dbReference type="ARBA" id="ARBA00017684"/>
    </source>
</evidence>
<dbReference type="InterPro" id="IPR056179">
    <property type="entry name" value="DHQS_C"/>
</dbReference>
<comment type="cofactor">
    <cofactor evidence="2 18">
        <name>NAD(+)</name>
        <dbReference type="ChEBI" id="CHEBI:57540"/>
    </cofactor>
</comment>
<accession>A0A2U2ALF8</accession>
<dbReference type="EC" id="4.2.3.4" evidence="7 18"/>
<keyword evidence="9 18" id="KW-0963">Cytoplasm</keyword>
<dbReference type="EMBL" id="QEWR01000002">
    <property type="protein sequence ID" value="PWD84050.1"/>
    <property type="molecule type" value="Genomic_DNA"/>
</dbReference>
<dbReference type="Gene3D" id="3.40.50.1970">
    <property type="match status" value="1"/>
</dbReference>
<gene>
    <name evidence="18" type="primary">aroB</name>
    <name evidence="21" type="ORF">DC082_00395</name>
</gene>
<dbReference type="Proteomes" id="UP000244948">
    <property type="component" value="Unassembled WGS sequence"/>
</dbReference>
<feature type="binding site" evidence="18">
    <location>
        <position position="244"/>
    </location>
    <ligand>
        <name>Zn(2+)</name>
        <dbReference type="ChEBI" id="CHEBI:29105"/>
    </ligand>
</feature>
<feature type="binding site" evidence="18">
    <location>
        <begin position="126"/>
        <end position="127"/>
    </location>
    <ligand>
        <name>NAD(+)</name>
        <dbReference type="ChEBI" id="CHEBI:57540"/>
    </ligand>
</feature>
<sequence length="358" mass="40132">MKTLTVDLADRSYDIEIDKNLLATKRFVDEFPYTQRLVLTNNTIYALHSDRILSLVDGNRDHVVIIEDGEQYKNLTSFAEVHTRLLELEFNRKSLLIAFGGGVIGDLAGFVASTYQRGIDFVQIPTTLLAQVDSSVGGKTAVNHPLGKNMIGTFYQPKRVLIDLSLLETLPQREYISGLAEVLKYGFIQDAPFLEWMRLNYEAILAKDPEVISEMIYHSCACKKSIVDQDERESGIRATLNLGHTFGHAIEKLMKYQGILHGEAVAIGINMAGYLSCRMGYISKKDQLYITSLLDLFGLPCIAPEAFSIPAFLNAMRLDKKNVTQKIRFVLLETIGKAIITDEVPEEFIIEAIEFGTP</sequence>
<keyword evidence="10 18" id="KW-0028">Amino-acid biosynthesis</keyword>
<dbReference type="InterPro" id="IPR050071">
    <property type="entry name" value="Dehydroquinate_synthase"/>
</dbReference>
<feature type="binding site" evidence="18">
    <location>
        <position position="181"/>
    </location>
    <ligand>
        <name>Zn(2+)</name>
        <dbReference type="ChEBI" id="CHEBI:29105"/>
    </ligand>
</feature>
<feature type="binding site" evidence="18">
    <location>
        <begin position="102"/>
        <end position="106"/>
    </location>
    <ligand>
        <name>NAD(+)</name>
        <dbReference type="ChEBI" id="CHEBI:57540"/>
    </ligand>
</feature>
<feature type="binding site" evidence="18">
    <location>
        <begin position="68"/>
        <end position="73"/>
    </location>
    <ligand>
        <name>NAD(+)</name>
        <dbReference type="ChEBI" id="CHEBI:57540"/>
    </ligand>
</feature>
<organism evidence="21 22">
    <name type="scientific">Ignatzschineria indica</name>
    <dbReference type="NCBI Taxonomy" id="472583"/>
    <lineage>
        <taxon>Bacteria</taxon>
        <taxon>Pseudomonadati</taxon>
        <taxon>Pseudomonadota</taxon>
        <taxon>Gammaproteobacteria</taxon>
        <taxon>Cardiobacteriales</taxon>
        <taxon>Ignatzschineriaceae</taxon>
        <taxon>Ignatzschineria</taxon>
    </lineage>
</organism>
<keyword evidence="12 18" id="KW-0547">Nucleotide-binding</keyword>
<evidence type="ECO:0000256" key="17">
    <source>
        <dbReference type="ARBA" id="ARBA00023285"/>
    </source>
</evidence>
<comment type="caution">
    <text evidence="18">Lacks conserved residue(s) required for the propagation of feature annotation.</text>
</comment>
<dbReference type="Gene3D" id="1.20.1090.10">
    <property type="entry name" value="Dehydroquinate synthase-like - alpha domain"/>
    <property type="match status" value="1"/>
</dbReference>
<dbReference type="GO" id="GO:0005737">
    <property type="term" value="C:cytoplasm"/>
    <property type="evidence" value="ECO:0007669"/>
    <property type="project" value="UniProtKB-SubCell"/>
</dbReference>
<evidence type="ECO:0000256" key="13">
    <source>
        <dbReference type="ARBA" id="ARBA00022833"/>
    </source>
</evidence>
<feature type="binding site" evidence="18">
    <location>
        <position position="261"/>
    </location>
    <ligand>
        <name>Zn(2+)</name>
        <dbReference type="ChEBI" id="CHEBI:29105"/>
    </ligand>
</feature>
<evidence type="ECO:0000256" key="14">
    <source>
        <dbReference type="ARBA" id="ARBA00023027"/>
    </source>
</evidence>
<protein>
    <recommendedName>
        <fullName evidence="8 18">3-dehydroquinate synthase</fullName>
        <shortName evidence="18">DHQS</shortName>
        <ecNumber evidence="7 18">4.2.3.4</ecNumber>
    </recommendedName>
</protein>
<dbReference type="GO" id="GO:0000166">
    <property type="term" value="F:nucleotide binding"/>
    <property type="evidence" value="ECO:0007669"/>
    <property type="project" value="UniProtKB-KW"/>
</dbReference>
<evidence type="ECO:0000256" key="16">
    <source>
        <dbReference type="ARBA" id="ARBA00023239"/>
    </source>
</evidence>
<dbReference type="GO" id="GO:0003856">
    <property type="term" value="F:3-dehydroquinate synthase activity"/>
    <property type="evidence" value="ECO:0007669"/>
    <property type="project" value="UniProtKB-UniRule"/>
</dbReference>
<evidence type="ECO:0000256" key="15">
    <source>
        <dbReference type="ARBA" id="ARBA00023141"/>
    </source>
</evidence>
<evidence type="ECO:0000256" key="11">
    <source>
        <dbReference type="ARBA" id="ARBA00022723"/>
    </source>
</evidence>
<comment type="pathway">
    <text evidence="5 18">Metabolic intermediate biosynthesis; chorismate biosynthesis; chorismate from D-erythrose 4-phosphate and phosphoenolpyruvate: step 2/7.</text>
</comment>
<keyword evidence="16 18" id="KW-0456">Lyase</keyword>
<evidence type="ECO:0000256" key="5">
    <source>
        <dbReference type="ARBA" id="ARBA00004661"/>
    </source>
</evidence>
<dbReference type="CDD" id="cd08195">
    <property type="entry name" value="DHQS"/>
    <property type="match status" value="1"/>
</dbReference>
<dbReference type="UniPathway" id="UPA00053">
    <property type="reaction ID" value="UER00085"/>
</dbReference>
<dbReference type="GO" id="GO:0009073">
    <property type="term" value="P:aromatic amino acid family biosynthetic process"/>
    <property type="evidence" value="ECO:0007669"/>
    <property type="project" value="UniProtKB-KW"/>
</dbReference>
<dbReference type="InterPro" id="IPR016037">
    <property type="entry name" value="DHQ_synth_AroB"/>
</dbReference>
<dbReference type="SUPFAM" id="SSF56796">
    <property type="entry name" value="Dehydroquinate synthase-like"/>
    <property type="match status" value="1"/>
</dbReference>
<evidence type="ECO:0000256" key="18">
    <source>
        <dbReference type="HAMAP-Rule" id="MF_00110"/>
    </source>
</evidence>
<dbReference type="Pfam" id="PF24621">
    <property type="entry name" value="DHQS_C"/>
    <property type="match status" value="1"/>
</dbReference>
<evidence type="ECO:0000313" key="21">
    <source>
        <dbReference type="EMBL" id="PWD84050.1"/>
    </source>
</evidence>
<name>A0A2U2ALF8_9GAMM</name>
<feature type="binding site" evidence="18">
    <location>
        <position position="139"/>
    </location>
    <ligand>
        <name>NAD(+)</name>
        <dbReference type="ChEBI" id="CHEBI:57540"/>
    </ligand>
</feature>
<dbReference type="GO" id="GO:0009423">
    <property type="term" value="P:chorismate biosynthetic process"/>
    <property type="evidence" value="ECO:0007669"/>
    <property type="project" value="UniProtKB-UniRule"/>
</dbReference>
<dbReference type="HAMAP" id="MF_00110">
    <property type="entry name" value="DHQ_synthase"/>
    <property type="match status" value="1"/>
</dbReference>
<comment type="cofactor">
    <cofactor evidence="18">
        <name>Co(2+)</name>
        <dbReference type="ChEBI" id="CHEBI:48828"/>
    </cofactor>
    <cofactor evidence="18">
        <name>Zn(2+)</name>
        <dbReference type="ChEBI" id="CHEBI:29105"/>
    </cofactor>
    <text evidence="18">Binds 1 divalent metal cation per subunit. Can use either Co(2+) or Zn(2+).</text>
</comment>
<dbReference type="PANTHER" id="PTHR43622">
    <property type="entry name" value="3-DEHYDROQUINATE SYNTHASE"/>
    <property type="match status" value="1"/>
</dbReference>
<evidence type="ECO:0000259" key="19">
    <source>
        <dbReference type="Pfam" id="PF01761"/>
    </source>
</evidence>
<comment type="subcellular location">
    <subcellularLocation>
        <location evidence="4 18">Cytoplasm</location>
    </subcellularLocation>
</comment>
<keyword evidence="11 18" id="KW-0479">Metal-binding</keyword>
<evidence type="ECO:0000256" key="6">
    <source>
        <dbReference type="ARBA" id="ARBA00005412"/>
    </source>
</evidence>
<keyword evidence="14 18" id="KW-0520">NAD</keyword>
<dbReference type="PIRSF" id="PIRSF001455">
    <property type="entry name" value="DHQ_synth"/>
    <property type="match status" value="1"/>
</dbReference>
<keyword evidence="13 18" id="KW-0862">Zinc</keyword>
<proteinExistence type="inferred from homology"/>
<evidence type="ECO:0000256" key="3">
    <source>
        <dbReference type="ARBA" id="ARBA00003485"/>
    </source>
</evidence>
<evidence type="ECO:0000256" key="7">
    <source>
        <dbReference type="ARBA" id="ARBA00013031"/>
    </source>
</evidence>
<dbReference type="InterPro" id="IPR030963">
    <property type="entry name" value="DHQ_synth_fam"/>
</dbReference>
<evidence type="ECO:0000313" key="22">
    <source>
        <dbReference type="Proteomes" id="UP000244948"/>
    </source>
</evidence>
<comment type="catalytic activity">
    <reaction evidence="1 18">
        <text>7-phospho-2-dehydro-3-deoxy-D-arabino-heptonate = 3-dehydroquinate + phosphate</text>
        <dbReference type="Rhea" id="RHEA:21968"/>
        <dbReference type="ChEBI" id="CHEBI:32364"/>
        <dbReference type="ChEBI" id="CHEBI:43474"/>
        <dbReference type="ChEBI" id="CHEBI:58394"/>
        <dbReference type="EC" id="4.2.3.4"/>
    </reaction>
</comment>
<dbReference type="InterPro" id="IPR030960">
    <property type="entry name" value="DHQS/DOIS_N"/>
</dbReference>
<reference evidence="21 22" key="1">
    <citation type="journal article" date="2018" name="Genome Announc.">
        <title>Ignatzschineria cameli sp. nov., isolated from necrotic foot tissue of dromedaries (Camelus dromedarius) and associated maggots (Wohlfahrtia species) in Dubai.</title>
        <authorList>
            <person name="Tsang C.C."/>
            <person name="Tang J.Y."/>
            <person name="Fong J.Y."/>
            <person name="Kinne J."/>
            <person name="Lee H.H."/>
            <person name="Joseph M."/>
            <person name="Jose S."/>
            <person name="Schuster R.K."/>
            <person name="Tang Y."/>
            <person name="Sivakumar S."/>
            <person name="Chen J.H."/>
            <person name="Teng J.L."/>
            <person name="Lau S.K."/>
            <person name="Wernery U."/>
            <person name="Woo P.C."/>
        </authorList>
    </citation>
    <scope>NUCLEOTIDE SEQUENCE [LARGE SCALE GENOMIC DNA]</scope>
    <source>
        <strain evidence="21 22">KCTC 22643</strain>
    </source>
</reference>
<dbReference type="AlphaFoldDB" id="A0A2U2ALF8"/>
<comment type="similarity">
    <text evidence="6 18">Belongs to the sugar phosphate cyclases superfamily. Dehydroquinate synthase family.</text>
</comment>
<evidence type="ECO:0000256" key="1">
    <source>
        <dbReference type="ARBA" id="ARBA00001393"/>
    </source>
</evidence>
<evidence type="ECO:0000256" key="4">
    <source>
        <dbReference type="ARBA" id="ARBA00004496"/>
    </source>
</evidence>
<evidence type="ECO:0000256" key="12">
    <source>
        <dbReference type="ARBA" id="ARBA00022741"/>
    </source>
</evidence>
<evidence type="ECO:0000256" key="9">
    <source>
        <dbReference type="ARBA" id="ARBA00022490"/>
    </source>
</evidence>
<evidence type="ECO:0000256" key="2">
    <source>
        <dbReference type="ARBA" id="ARBA00001911"/>
    </source>
</evidence>
<dbReference type="GO" id="GO:0046872">
    <property type="term" value="F:metal ion binding"/>
    <property type="evidence" value="ECO:0007669"/>
    <property type="project" value="UniProtKB-KW"/>
</dbReference>
<evidence type="ECO:0000256" key="10">
    <source>
        <dbReference type="ARBA" id="ARBA00022605"/>
    </source>
</evidence>
<feature type="domain" description="3-dehydroquinate synthase N-terminal" evidence="19">
    <location>
        <begin position="64"/>
        <end position="176"/>
    </location>
</feature>
<dbReference type="RefSeq" id="WP_094568269.1">
    <property type="nucleotide sequence ID" value="NZ_BMXZ01000001.1"/>
</dbReference>